<dbReference type="EMBL" id="JASNQZ010000007">
    <property type="protein sequence ID" value="KAL0955174.1"/>
    <property type="molecule type" value="Genomic_DNA"/>
</dbReference>
<feature type="compositionally biased region" description="Basic residues" evidence="1">
    <location>
        <begin position="187"/>
        <end position="199"/>
    </location>
</feature>
<dbReference type="Proteomes" id="UP001556367">
    <property type="component" value="Unassembled WGS sequence"/>
</dbReference>
<protein>
    <submittedName>
        <fullName evidence="3">Uncharacterized protein</fullName>
    </submittedName>
</protein>
<feature type="region of interest" description="Disordered" evidence="1">
    <location>
        <begin position="84"/>
        <end position="118"/>
    </location>
</feature>
<evidence type="ECO:0000256" key="2">
    <source>
        <dbReference type="SAM" id="SignalP"/>
    </source>
</evidence>
<evidence type="ECO:0000313" key="3">
    <source>
        <dbReference type="EMBL" id="KAL0955174.1"/>
    </source>
</evidence>
<name>A0ABR3JHH9_9AGAR</name>
<keyword evidence="4" id="KW-1185">Reference proteome</keyword>
<comment type="caution">
    <text evidence="3">The sequence shown here is derived from an EMBL/GenBank/DDBJ whole genome shotgun (WGS) entry which is preliminary data.</text>
</comment>
<feature type="chain" id="PRO_5047011552" evidence="2">
    <location>
        <begin position="23"/>
        <end position="238"/>
    </location>
</feature>
<feature type="signal peptide" evidence="2">
    <location>
        <begin position="1"/>
        <end position="22"/>
    </location>
</feature>
<feature type="compositionally biased region" description="Basic and acidic residues" evidence="1">
    <location>
        <begin position="157"/>
        <end position="186"/>
    </location>
</feature>
<sequence>MVNTYSIVFAAAAILAATPSLAMEPIAQRDVAEYLNEMIARDVSDYPLEVREPEFDFGGELVARADKDKDHKKKKHGILHKLHIKHKSHKHKKGKSHKHKKGGKKHKKHSSKSAKKYRTTMKKLAKTCKSLKDSAKDECTKDFNAAKEFKVLKTDKAGKKDQRKEKMKKASDALKKYRKTLKDQKKAAKKSKKDSKHKRSYDDDLEARGFDDNLLWVLKRAYEDELAAREVLALNELD</sequence>
<evidence type="ECO:0000313" key="4">
    <source>
        <dbReference type="Proteomes" id="UP001556367"/>
    </source>
</evidence>
<keyword evidence="2" id="KW-0732">Signal</keyword>
<feature type="region of interest" description="Disordered" evidence="1">
    <location>
        <begin position="157"/>
        <end position="202"/>
    </location>
</feature>
<reference evidence="4" key="1">
    <citation type="submission" date="2024-06" db="EMBL/GenBank/DDBJ databases">
        <title>Multi-omics analyses provide insights into the biosynthesis of the anticancer antibiotic pleurotin in Hohenbuehelia grisea.</title>
        <authorList>
            <person name="Weaver J.A."/>
            <person name="Alberti F."/>
        </authorList>
    </citation>
    <scope>NUCLEOTIDE SEQUENCE [LARGE SCALE GENOMIC DNA]</scope>
    <source>
        <strain evidence="4">T-177</strain>
    </source>
</reference>
<gene>
    <name evidence="3" type="ORF">HGRIS_004082</name>
</gene>
<evidence type="ECO:0000256" key="1">
    <source>
        <dbReference type="SAM" id="MobiDB-lite"/>
    </source>
</evidence>
<accession>A0ABR3JHH9</accession>
<organism evidence="3 4">
    <name type="scientific">Hohenbuehelia grisea</name>
    <dbReference type="NCBI Taxonomy" id="104357"/>
    <lineage>
        <taxon>Eukaryota</taxon>
        <taxon>Fungi</taxon>
        <taxon>Dikarya</taxon>
        <taxon>Basidiomycota</taxon>
        <taxon>Agaricomycotina</taxon>
        <taxon>Agaricomycetes</taxon>
        <taxon>Agaricomycetidae</taxon>
        <taxon>Agaricales</taxon>
        <taxon>Pleurotineae</taxon>
        <taxon>Pleurotaceae</taxon>
        <taxon>Hohenbuehelia</taxon>
    </lineage>
</organism>
<proteinExistence type="predicted"/>